<keyword evidence="2 10" id="KW-0489">Methyltransferase</keyword>
<evidence type="ECO:0000313" key="10">
    <source>
        <dbReference type="EMBL" id="MDQ0274570.1"/>
    </source>
</evidence>
<evidence type="ECO:0000256" key="6">
    <source>
        <dbReference type="ARBA" id="ARBA00023125"/>
    </source>
</evidence>
<comment type="similarity">
    <text evidence="1">Belongs to the N(4)/N(6)-methyltransferase family. N(4) subfamily.</text>
</comment>
<evidence type="ECO:0000313" key="11">
    <source>
        <dbReference type="Proteomes" id="UP001236559"/>
    </source>
</evidence>
<evidence type="ECO:0000256" key="8">
    <source>
        <dbReference type="RuleBase" id="RU362026"/>
    </source>
</evidence>
<keyword evidence="4" id="KW-0949">S-adenosyl-L-methionine</keyword>
<dbReference type="Gene3D" id="3.40.50.150">
    <property type="entry name" value="Vaccinia Virus protein VP39"/>
    <property type="match status" value="1"/>
</dbReference>
<dbReference type="Pfam" id="PF01555">
    <property type="entry name" value="N6_N4_Mtase"/>
    <property type="match status" value="1"/>
</dbReference>
<evidence type="ECO:0000256" key="7">
    <source>
        <dbReference type="ARBA" id="ARBA00049120"/>
    </source>
</evidence>
<dbReference type="GO" id="GO:0008168">
    <property type="term" value="F:methyltransferase activity"/>
    <property type="evidence" value="ECO:0007669"/>
    <property type="project" value="UniProtKB-KW"/>
</dbReference>
<evidence type="ECO:0000256" key="5">
    <source>
        <dbReference type="ARBA" id="ARBA00022747"/>
    </source>
</evidence>
<dbReference type="PROSITE" id="PS00093">
    <property type="entry name" value="N4_MTASE"/>
    <property type="match status" value="1"/>
</dbReference>
<comment type="caution">
    <text evidence="10">The sequence shown here is derived from an EMBL/GenBank/DDBJ whole genome shotgun (WGS) entry which is preliminary data.</text>
</comment>
<reference evidence="10 11" key="1">
    <citation type="submission" date="2023-07" db="EMBL/GenBank/DDBJ databases">
        <title>Genomic Encyclopedia of Type Strains, Phase IV (KMG-IV): sequencing the most valuable type-strain genomes for metagenomic binning, comparative biology and taxonomic classification.</title>
        <authorList>
            <person name="Goeker M."/>
        </authorList>
    </citation>
    <scope>NUCLEOTIDE SEQUENCE [LARGE SCALE GENOMIC DNA]</scope>
    <source>
        <strain evidence="10 11">DSM 22616</strain>
    </source>
</reference>
<dbReference type="PANTHER" id="PTHR13370">
    <property type="entry name" value="RNA METHYLASE-RELATED"/>
    <property type="match status" value="1"/>
</dbReference>
<sequence length="346" mass="39999">MTKHEIILGDSKKMDKISDESVNLIVTSPPYPMIKMWDEMFSKKDPEIEKDLQSEDGMGAFFKMHKVLKKTWEECDRVLAKNGFVCINIGDATRSIGDNFQLFSNHTQIINTFLEMGYSLLPDIHWRKQSNSPNKFMGSGMYPAGAYVTYEHEYILIFRKGGKRIFKGQEKLLRQKSAFFWEERNVWFSDLWDVKGTSQTILSAKNGRDRNASFPLEIPFRLINMYSVEGDTVLDPFAGLGTTNLACMILNRNSIGVEIDEAIADMALNNMDRSLDELNQIIDTRIKRHLNFIDSLKEEKKEKCYLNDHHGFLVKTKQEKKIEINPITEIKKEGNVFFCQYGKDKS</sequence>
<dbReference type="InterPro" id="IPR002941">
    <property type="entry name" value="DNA_methylase_N4/N6"/>
</dbReference>
<dbReference type="PRINTS" id="PR00508">
    <property type="entry name" value="S21N4MTFRASE"/>
</dbReference>
<name>A0ABU0ATJ3_9FIRM</name>
<evidence type="ECO:0000256" key="3">
    <source>
        <dbReference type="ARBA" id="ARBA00022679"/>
    </source>
</evidence>
<dbReference type="InterPro" id="IPR017985">
    <property type="entry name" value="MeTrfase_CN4_CS"/>
</dbReference>
<proteinExistence type="inferred from homology"/>
<dbReference type="EMBL" id="JAUSTN010000003">
    <property type="protein sequence ID" value="MDQ0274570.1"/>
    <property type="molecule type" value="Genomic_DNA"/>
</dbReference>
<organism evidence="10 11">
    <name type="scientific">Peptoniphilus koenoeneniae</name>
    <dbReference type="NCBI Taxonomy" id="507751"/>
    <lineage>
        <taxon>Bacteria</taxon>
        <taxon>Bacillati</taxon>
        <taxon>Bacillota</taxon>
        <taxon>Tissierellia</taxon>
        <taxon>Tissierellales</taxon>
        <taxon>Peptoniphilaceae</taxon>
        <taxon>Peptoniphilus</taxon>
    </lineage>
</organism>
<evidence type="ECO:0000256" key="1">
    <source>
        <dbReference type="ARBA" id="ARBA00010203"/>
    </source>
</evidence>
<keyword evidence="11" id="KW-1185">Reference proteome</keyword>
<evidence type="ECO:0000256" key="2">
    <source>
        <dbReference type="ARBA" id="ARBA00022603"/>
    </source>
</evidence>
<accession>A0ABU0ATJ3</accession>
<keyword evidence="6" id="KW-0238">DNA-binding</keyword>
<dbReference type="SUPFAM" id="SSF53335">
    <property type="entry name" value="S-adenosyl-L-methionine-dependent methyltransferases"/>
    <property type="match status" value="1"/>
</dbReference>
<dbReference type="PANTHER" id="PTHR13370:SF3">
    <property type="entry name" value="TRNA (GUANINE(10)-N2)-METHYLTRANSFERASE HOMOLOG"/>
    <property type="match status" value="1"/>
</dbReference>
<evidence type="ECO:0000256" key="4">
    <source>
        <dbReference type="ARBA" id="ARBA00022691"/>
    </source>
</evidence>
<keyword evidence="5" id="KW-0680">Restriction system</keyword>
<comment type="catalytic activity">
    <reaction evidence="7">
        <text>a 2'-deoxycytidine in DNA + S-adenosyl-L-methionine = an N(4)-methyl-2'-deoxycytidine in DNA + S-adenosyl-L-homocysteine + H(+)</text>
        <dbReference type="Rhea" id="RHEA:16857"/>
        <dbReference type="Rhea" id="RHEA-COMP:11369"/>
        <dbReference type="Rhea" id="RHEA-COMP:13674"/>
        <dbReference type="ChEBI" id="CHEBI:15378"/>
        <dbReference type="ChEBI" id="CHEBI:57856"/>
        <dbReference type="ChEBI" id="CHEBI:59789"/>
        <dbReference type="ChEBI" id="CHEBI:85452"/>
        <dbReference type="ChEBI" id="CHEBI:137933"/>
        <dbReference type="EC" id="2.1.1.113"/>
    </reaction>
</comment>
<evidence type="ECO:0000259" key="9">
    <source>
        <dbReference type="Pfam" id="PF01555"/>
    </source>
</evidence>
<dbReference type="GO" id="GO:0032259">
    <property type="term" value="P:methylation"/>
    <property type="evidence" value="ECO:0007669"/>
    <property type="project" value="UniProtKB-KW"/>
</dbReference>
<feature type="domain" description="DNA methylase N-4/N-6" evidence="9">
    <location>
        <begin position="22"/>
        <end position="267"/>
    </location>
</feature>
<dbReference type="RefSeq" id="WP_023055425.1">
    <property type="nucleotide sequence ID" value="NZ_JAUSTN010000003.1"/>
</dbReference>
<dbReference type="EC" id="2.1.1.-" evidence="8"/>
<keyword evidence="3" id="KW-0808">Transferase</keyword>
<gene>
    <name evidence="10" type="ORF">J2S72_000587</name>
</gene>
<dbReference type="InterPro" id="IPR029063">
    <property type="entry name" value="SAM-dependent_MTases_sf"/>
</dbReference>
<dbReference type="Proteomes" id="UP001236559">
    <property type="component" value="Unassembled WGS sequence"/>
</dbReference>
<dbReference type="InterPro" id="IPR001091">
    <property type="entry name" value="RM_Methyltransferase"/>
</dbReference>
<protein>
    <recommendedName>
        <fullName evidence="8">Methyltransferase</fullName>
        <ecNumber evidence="8">2.1.1.-</ecNumber>
    </recommendedName>
</protein>